<evidence type="ECO:0000256" key="1">
    <source>
        <dbReference type="SAM" id="MobiDB-lite"/>
    </source>
</evidence>
<dbReference type="AlphaFoldDB" id="A0ABD2LWH3"/>
<sequence>MKGRRYSHQTRDGIPRPQKFSELGNRNKCPGRISPTAFVGPQMSDFQQAANVQAANVRTAFVGPQMSDFQQAANARAANVRTANVRTANVLTRFKAYLVTCTKKFAKKLFGLL</sequence>
<gene>
    <name evidence="2" type="ORF">niasHT_010181</name>
</gene>
<evidence type="ECO:0000313" key="3">
    <source>
        <dbReference type="Proteomes" id="UP001620626"/>
    </source>
</evidence>
<protein>
    <submittedName>
        <fullName evidence="2">Uncharacterized protein</fullName>
    </submittedName>
</protein>
<reference evidence="2 3" key="1">
    <citation type="submission" date="2024-10" db="EMBL/GenBank/DDBJ databases">
        <authorList>
            <person name="Kim D."/>
        </authorList>
    </citation>
    <scope>NUCLEOTIDE SEQUENCE [LARGE SCALE GENOMIC DNA]</scope>
    <source>
        <strain evidence="2">BH-2024</strain>
    </source>
</reference>
<proteinExistence type="predicted"/>
<accession>A0ABD2LWH3</accession>
<dbReference type="Proteomes" id="UP001620626">
    <property type="component" value="Unassembled WGS sequence"/>
</dbReference>
<organism evidence="2 3">
    <name type="scientific">Heterodera trifolii</name>
    <dbReference type="NCBI Taxonomy" id="157864"/>
    <lineage>
        <taxon>Eukaryota</taxon>
        <taxon>Metazoa</taxon>
        <taxon>Ecdysozoa</taxon>
        <taxon>Nematoda</taxon>
        <taxon>Chromadorea</taxon>
        <taxon>Rhabditida</taxon>
        <taxon>Tylenchina</taxon>
        <taxon>Tylenchomorpha</taxon>
        <taxon>Tylenchoidea</taxon>
        <taxon>Heteroderidae</taxon>
        <taxon>Heteroderinae</taxon>
        <taxon>Heterodera</taxon>
    </lineage>
</organism>
<keyword evidence="3" id="KW-1185">Reference proteome</keyword>
<name>A0ABD2LWH3_9BILA</name>
<feature type="region of interest" description="Disordered" evidence="1">
    <location>
        <begin position="1"/>
        <end position="27"/>
    </location>
</feature>
<evidence type="ECO:0000313" key="2">
    <source>
        <dbReference type="EMBL" id="KAL3119595.1"/>
    </source>
</evidence>
<comment type="caution">
    <text evidence="2">The sequence shown here is derived from an EMBL/GenBank/DDBJ whole genome shotgun (WGS) entry which is preliminary data.</text>
</comment>
<dbReference type="EMBL" id="JBICBT010000242">
    <property type="protein sequence ID" value="KAL3119595.1"/>
    <property type="molecule type" value="Genomic_DNA"/>
</dbReference>